<feature type="compositionally biased region" description="Polar residues" evidence="12">
    <location>
        <begin position="182"/>
        <end position="210"/>
    </location>
</feature>
<evidence type="ECO:0000313" key="16">
    <source>
        <dbReference type="WBParaSite" id="EgrG_000226400"/>
    </source>
</evidence>
<protein>
    <recommendedName>
        <fullName evidence="3">RING-type E3 ubiquitin transferase</fullName>
        <ecNumber evidence="3">2.3.2.27</ecNumber>
    </recommendedName>
</protein>
<feature type="region of interest" description="Disordered" evidence="12">
    <location>
        <begin position="153"/>
        <end position="210"/>
    </location>
</feature>
<dbReference type="InterPro" id="IPR027370">
    <property type="entry name" value="Znf-RING_euk"/>
</dbReference>
<dbReference type="SMART" id="SM00184">
    <property type="entry name" value="RING"/>
    <property type="match status" value="1"/>
</dbReference>
<dbReference type="PANTHER" id="PTHR23328:SF0">
    <property type="entry name" value="RING-TYPE DOMAIN-CONTAINING PROTEIN"/>
    <property type="match status" value="1"/>
</dbReference>
<comment type="catalytic activity">
    <reaction evidence="1">
        <text>S-ubiquitinyl-[E2 ubiquitin-conjugating enzyme]-L-cysteine + [acceptor protein]-L-lysine = [E2 ubiquitin-conjugating enzyme]-L-cysteine + N(6)-ubiquitinyl-[acceptor protein]-L-lysine.</text>
        <dbReference type="EC" id="2.3.2.27"/>
    </reaction>
</comment>
<keyword evidence="9" id="KW-0862">Zinc</keyword>
<evidence type="ECO:0000256" key="3">
    <source>
        <dbReference type="ARBA" id="ARBA00012483"/>
    </source>
</evidence>
<dbReference type="GO" id="GO:0006302">
    <property type="term" value="P:double-strand break repair"/>
    <property type="evidence" value="ECO:0007669"/>
    <property type="project" value="TreeGrafter"/>
</dbReference>
<dbReference type="GO" id="GO:0061630">
    <property type="term" value="F:ubiquitin protein ligase activity"/>
    <property type="evidence" value="ECO:0007669"/>
    <property type="project" value="UniProtKB-EC"/>
</dbReference>
<evidence type="ECO:0000256" key="5">
    <source>
        <dbReference type="ARBA" id="ARBA00022723"/>
    </source>
</evidence>
<dbReference type="SUPFAM" id="SSF57850">
    <property type="entry name" value="RING/U-box"/>
    <property type="match status" value="1"/>
</dbReference>
<dbReference type="OrthoDB" id="426657at2759"/>
<evidence type="ECO:0000256" key="8">
    <source>
        <dbReference type="ARBA" id="ARBA00022786"/>
    </source>
</evidence>
<dbReference type="Gene3D" id="3.30.40.10">
    <property type="entry name" value="Zinc/RING finger domain, C3HC4 (zinc finger)"/>
    <property type="match status" value="1"/>
</dbReference>
<name>A0A068WNK2_ECHGR</name>
<keyword evidence="10" id="KW-0539">Nucleus</keyword>
<reference evidence="14 15" key="1">
    <citation type="journal article" date="2013" name="Nature">
        <title>The genomes of four tapeworm species reveal adaptations to parasitism.</title>
        <authorList>
            <person name="Tsai I.J."/>
            <person name="Zarowiecki M."/>
            <person name="Holroyd N."/>
            <person name="Garciarrubio A."/>
            <person name="Sanchez-Flores A."/>
            <person name="Brooks K.L."/>
            <person name="Tracey A."/>
            <person name="Bobes R.J."/>
            <person name="Fragoso G."/>
            <person name="Sciutto E."/>
            <person name="Aslett M."/>
            <person name="Beasley H."/>
            <person name="Bennett H.M."/>
            <person name="Cai J."/>
            <person name="Camicia F."/>
            <person name="Clark R."/>
            <person name="Cucher M."/>
            <person name="De Silva N."/>
            <person name="Day T.A."/>
            <person name="Deplazes P."/>
            <person name="Estrada K."/>
            <person name="Fernandez C."/>
            <person name="Holland P.W."/>
            <person name="Hou J."/>
            <person name="Hu S."/>
            <person name="Huckvale T."/>
            <person name="Hung S.S."/>
            <person name="Kamenetzky L."/>
            <person name="Keane J.A."/>
            <person name="Kiss F."/>
            <person name="Koziol U."/>
            <person name="Lambert O."/>
            <person name="Liu K."/>
            <person name="Luo X."/>
            <person name="Luo Y."/>
            <person name="Macchiaroli N."/>
            <person name="Nichol S."/>
            <person name="Paps J."/>
            <person name="Parkinson J."/>
            <person name="Pouchkina-Stantcheva N."/>
            <person name="Riddiford N."/>
            <person name="Rosenzvit M."/>
            <person name="Salinas G."/>
            <person name="Wasmuth J.D."/>
            <person name="Zamanian M."/>
            <person name="Zheng Y."/>
            <person name="Cai X."/>
            <person name="Soberon X."/>
            <person name="Olson P.D."/>
            <person name="Laclette J.P."/>
            <person name="Brehm K."/>
            <person name="Berriman M."/>
            <person name="Garciarrubio A."/>
            <person name="Bobes R.J."/>
            <person name="Fragoso G."/>
            <person name="Sanchez-Flores A."/>
            <person name="Estrada K."/>
            <person name="Cevallos M.A."/>
            <person name="Morett E."/>
            <person name="Gonzalez V."/>
            <person name="Portillo T."/>
            <person name="Ochoa-Leyva A."/>
            <person name="Jose M.V."/>
            <person name="Sciutto E."/>
            <person name="Landa A."/>
            <person name="Jimenez L."/>
            <person name="Valdes V."/>
            <person name="Carrero J.C."/>
            <person name="Larralde C."/>
            <person name="Morales-Montor J."/>
            <person name="Limon-Lason J."/>
            <person name="Soberon X."/>
            <person name="Laclette J.P."/>
        </authorList>
    </citation>
    <scope>NUCLEOTIDE SEQUENCE [LARGE SCALE GENOMIC DNA]</scope>
</reference>
<keyword evidence="6" id="KW-0227">DNA damage</keyword>
<dbReference type="PROSITE" id="PS00518">
    <property type="entry name" value="ZF_RING_1"/>
    <property type="match status" value="1"/>
</dbReference>
<keyword evidence="5" id="KW-0479">Metal-binding</keyword>
<evidence type="ECO:0000313" key="14">
    <source>
        <dbReference type="EMBL" id="CDS20069.1"/>
    </source>
</evidence>
<gene>
    <name evidence="14" type="ORF">EgrG_000226400</name>
</gene>
<comment type="subcellular location">
    <subcellularLocation>
        <location evidence="2">Nucleus</location>
    </subcellularLocation>
</comment>
<feature type="domain" description="RING-type" evidence="13">
    <location>
        <begin position="5"/>
        <end position="44"/>
    </location>
</feature>
<evidence type="ECO:0000256" key="12">
    <source>
        <dbReference type="SAM" id="MobiDB-lite"/>
    </source>
</evidence>
<evidence type="ECO:0000256" key="10">
    <source>
        <dbReference type="ARBA" id="ARBA00023242"/>
    </source>
</evidence>
<evidence type="ECO:0000256" key="7">
    <source>
        <dbReference type="ARBA" id="ARBA00022771"/>
    </source>
</evidence>
<dbReference type="InterPro" id="IPR017907">
    <property type="entry name" value="Znf_RING_CS"/>
</dbReference>
<evidence type="ECO:0000256" key="11">
    <source>
        <dbReference type="PROSITE-ProRule" id="PRU00175"/>
    </source>
</evidence>
<keyword evidence="8" id="KW-0833">Ubl conjugation pathway</keyword>
<dbReference type="WBParaSite" id="EgrG_000226400">
    <property type="protein sequence ID" value="EgrG_000226400"/>
    <property type="gene ID" value="EgrG_000226400"/>
</dbReference>
<accession>A0A068WNK2</accession>
<keyword evidence="4" id="KW-0808">Transferase</keyword>
<evidence type="ECO:0000256" key="2">
    <source>
        <dbReference type="ARBA" id="ARBA00004123"/>
    </source>
</evidence>
<dbReference type="InterPro" id="IPR001841">
    <property type="entry name" value="Znf_RING"/>
</dbReference>
<evidence type="ECO:0000313" key="15">
    <source>
        <dbReference type="Proteomes" id="UP000492820"/>
    </source>
</evidence>
<dbReference type="Proteomes" id="UP000492820">
    <property type="component" value="Unassembled WGS sequence"/>
</dbReference>
<sequence>MDLTCPICLNVYFKPVKLPCNHILCQECLERSLDISTLECPICRHRLSVWKRRLKDVSLCIDKARDTEIGRLFPRYYSDRAEGLNVSLCDSEASVLREVTGQVRLRLASPGAIKSEFDEAISRINKSSVAEEGFREEASLALSRHILLETSVGNDSVDSHPQTECTENDLDAENYCPFKVSSPPNRSEFPNSSKGSRSSLNEPMPSGSHSEINADEMLALEVAQQDRLVHRASKPPKNRKVRSTLACRPNLRSGRVLRDRYKQTSLLRFSKKI</sequence>
<dbReference type="GO" id="GO:0005634">
    <property type="term" value="C:nucleus"/>
    <property type="evidence" value="ECO:0007669"/>
    <property type="project" value="UniProtKB-SubCell"/>
</dbReference>
<dbReference type="InterPro" id="IPR051657">
    <property type="entry name" value="RNF168/RNF169_E3_ubiq-ligase"/>
</dbReference>
<dbReference type="EMBL" id="LK028580">
    <property type="protein sequence ID" value="CDS20069.1"/>
    <property type="molecule type" value="Genomic_DNA"/>
</dbReference>
<reference evidence="14" key="2">
    <citation type="submission" date="2014-06" db="EMBL/GenBank/DDBJ databases">
        <authorList>
            <person name="Aslett M."/>
        </authorList>
    </citation>
    <scope>NUCLEOTIDE SEQUENCE</scope>
</reference>
<keyword evidence="7 11" id="KW-0863">Zinc-finger</keyword>
<proteinExistence type="predicted"/>
<evidence type="ECO:0000256" key="6">
    <source>
        <dbReference type="ARBA" id="ARBA00022763"/>
    </source>
</evidence>
<dbReference type="PROSITE" id="PS50089">
    <property type="entry name" value="ZF_RING_2"/>
    <property type="match status" value="1"/>
</dbReference>
<evidence type="ECO:0000256" key="1">
    <source>
        <dbReference type="ARBA" id="ARBA00000900"/>
    </source>
</evidence>
<dbReference type="Pfam" id="PF13445">
    <property type="entry name" value="zf-RING_UBOX"/>
    <property type="match status" value="1"/>
</dbReference>
<dbReference type="EC" id="2.3.2.27" evidence="3"/>
<feature type="compositionally biased region" description="Polar residues" evidence="12">
    <location>
        <begin position="153"/>
        <end position="165"/>
    </location>
</feature>
<evidence type="ECO:0000256" key="9">
    <source>
        <dbReference type="ARBA" id="ARBA00022833"/>
    </source>
</evidence>
<organism evidence="14">
    <name type="scientific">Echinococcus granulosus</name>
    <name type="common">Hydatid tapeworm</name>
    <dbReference type="NCBI Taxonomy" id="6210"/>
    <lineage>
        <taxon>Eukaryota</taxon>
        <taxon>Metazoa</taxon>
        <taxon>Spiralia</taxon>
        <taxon>Lophotrochozoa</taxon>
        <taxon>Platyhelminthes</taxon>
        <taxon>Cestoda</taxon>
        <taxon>Eucestoda</taxon>
        <taxon>Cyclophyllidea</taxon>
        <taxon>Taeniidae</taxon>
        <taxon>Echinococcus</taxon>
        <taxon>Echinococcus granulosus group</taxon>
    </lineage>
</organism>
<dbReference type="GO" id="GO:0008270">
    <property type="term" value="F:zinc ion binding"/>
    <property type="evidence" value="ECO:0007669"/>
    <property type="project" value="UniProtKB-KW"/>
</dbReference>
<reference evidence="16" key="3">
    <citation type="submission" date="2020-10" db="UniProtKB">
        <authorList>
            <consortium name="WormBaseParasite"/>
        </authorList>
    </citation>
    <scope>IDENTIFICATION</scope>
</reference>
<evidence type="ECO:0000259" key="13">
    <source>
        <dbReference type="PROSITE" id="PS50089"/>
    </source>
</evidence>
<dbReference type="GO" id="GO:0035861">
    <property type="term" value="C:site of double-strand break"/>
    <property type="evidence" value="ECO:0007669"/>
    <property type="project" value="TreeGrafter"/>
</dbReference>
<evidence type="ECO:0000256" key="4">
    <source>
        <dbReference type="ARBA" id="ARBA00022679"/>
    </source>
</evidence>
<dbReference type="PANTHER" id="PTHR23328">
    <property type="entry name" value="RING-TYPE DOMAIN-CONTAINING PROTEIN"/>
    <property type="match status" value="1"/>
</dbReference>
<dbReference type="AlphaFoldDB" id="A0A068WNK2"/>
<dbReference type="GO" id="GO:0031491">
    <property type="term" value="F:nucleosome binding"/>
    <property type="evidence" value="ECO:0007669"/>
    <property type="project" value="TreeGrafter"/>
</dbReference>
<dbReference type="InterPro" id="IPR013083">
    <property type="entry name" value="Znf_RING/FYVE/PHD"/>
</dbReference>